<gene>
    <name evidence="2" type="ORF">RB653_002638</name>
</gene>
<protein>
    <submittedName>
        <fullName evidence="2">Uncharacterized protein</fullName>
    </submittedName>
</protein>
<sequence>MKLINFTQTLFARGARKHVPLIRFPDRHGFNKSTTVASNNSKPQPTTTSSSSSSSNKNKTYSDNSQVPQRLKMRPDEMDLVISGGAY</sequence>
<organism evidence="2 3">
    <name type="scientific">Dictyostelium firmibasis</name>
    <dbReference type="NCBI Taxonomy" id="79012"/>
    <lineage>
        <taxon>Eukaryota</taxon>
        <taxon>Amoebozoa</taxon>
        <taxon>Evosea</taxon>
        <taxon>Eumycetozoa</taxon>
        <taxon>Dictyostelia</taxon>
        <taxon>Dictyosteliales</taxon>
        <taxon>Dictyosteliaceae</taxon>
        <taxon>Dictyostelium</taxon>
    </lineage>
</organism>
<feature type="region of interest" description="Disordered" evidence="1">
    <location>
        <begin position="25"/>
        <end position="87"/>
    </location>
</feature>
<proteinExistence type="predicted"/>
<dbReference type="EMBL" id="JAVFKY010000004">
    <property type="protein sequence ID" value="KAK5577693.1"/>
    <property type="molecule type" value="Genomic_DNA"/>
</dbReference>
<feature type="compositionally biased region" description="Low complexity" evidence="1">
    <location>
        <begin position="38"/>
        <end position="65"/>
    </location>
</feature>
<name>A0AAN7TXX7_9MYCE</name>
<dbReference type="AlphaFoldDB" id="A0AAN7TXX7"/>
<evidence type="ECO:0000313" key="2">
    <source>
        <dbReference type="EMBL" id="KAK5577693.1"/>
    </source>
</evidence>
<keyword evidence="3" id="KW-1185">Reference proteome</keyword>
<evidence type="ECO:0000256" key="1">
    <source>
        <dbReference type="SAM" id="MobiDB-lite"/>
    </source>
</evidence>
<evidence type="ECO:0000313" key="3">
    <source>
        <dbReference type="Proteomes" id="UP001344447"/>
    </source>
</evidence>
<dbReference type="Proteomes" id="UP001344447">
    <property type="component" value="Unassembled WGS sequence"/>
</dbReference>
<reference evidence="2 3" key="1">
    <citation type="submission" date="2023-11" db="EMBL/GenBank/DDBJ databases">
        <title>Dfirmibasis_genome.</title>
        <authorList>
            <person name="Edelbroek B."/>
            <person name="Kjellin J."/>
            <person name="Jerlstrom-Hultqvist J."/>
            <person name="Soderbom F."/>
        </authorList>
    </citation>
    <scope>NUCLEOTIDE SEQUENCE [LARGE SCALE GENOMIC DNA]</scope>
    <source>
        <strain evidence="2 3">TNS-C-14</strain>
    </source>
</reference>
<comment type="caution">
    <text evidence="2">The sequence shown here is derived from an EMBL/GenBank/DDBJ whole genome shotgun (WGS) entry which is preliminary data.</text>
</comment>
<accession>A0AAN7TXX7</accession>